<dbReference type="PROSITE" id="PS00211">
    <property type="entry name" value="ABC_TRANSPORTER_1"/>
    <property type="match status" value="1"/>
</dbReference>
<dbReference type="PANTHER" id="PTHR43335:SF4">
    <property type="entry name" value="ABC TRANSPORTER, ATP-BINDING PROTEIN"/>
    <property type="match status" value="1"/>
</dbReference>
<dbReference type="EMBL" id="VCKW01000093">
    <property type="protein sequence ID" value="TMQ98443.1"/>
    <property type="molecule type" value="Genomic_DNA"/>
</dbReference>
<evidence type="ECO:0000313" key="8">
    <source>
        <dbReference type="Proteomes" id="UP000309174"/>
    </source>
</evidence>
<keyword evidence="3" id="KW-0547">Nucleotide-binding</keyword>
<name>A0A5C4JCF4_9ACTN</name>
<dbReference type="InterPro" id="IPR003593">
    <property type="entry name" value="AAA+_ATPase"/>
</dbReference>
<dbReference type="Gene3D" id="3.40.50.300">
    <property type="entry name" value="P-loop containing nucleotide triphosphate hydrolases"/>
    <property type="match status" value="1"/>
</dbReference>
<reference evidence="7 8" key="1">
    <citation type="submission" date="2019-05" db="EMBL/GenBank/DDBJ databases">
        <title>Draft genome sequence of Actinomadura sp. 14C53.</title>
        <authorList>
            <person name="Saricaoglu S."/>
            <person name="Isik K."/>
        </authorList>
    </citation>
    <scope>NUCLEOTIDE SEQUENCE [LARGE SCALE GENOMIC DNA]</scope>
    <source>
        <strain evidence="7 8">14C53</strain>
    </source>
</reference>
<evidence type="ECO:0000256" key="5">
    <source>
        <dbReference type="SAM" id="MobiDB-lite"/>
    </source>
</evidence>
<evidence type="ECO:0000259" key="6">
    <source>
        <dbReference type="PROSITE" id="PS50893"/>
    </source>
</evidence>
<protein>
    <submittedName>
        <fullName evidence="7">ATP-binding cassette domain-containing protein</fullName>
    </submittedName>
</protein>
<feature type="compositionally biased region" description="Pro residues" evidence="5">
    <location>
        <begin position="293"/>
        <end position="302"/>
    </location>
</feature>
<evidence type="ECO:0000313" key="7">
    <source>
        <dbReference type="EMBL" id="TMQ98443.1"/>
    </source>
</evidence>
<organism evidence="7 8">
    <name type="scientific">Actinomadura soli</name>
    <dbReference type="NCBI Taxonomy" id="2508997"/>
    <lineage>
        <taxon>Bacteria</taxon>
        <taxon>Bacillati</taxon>
        <taxon>Actinomycetota</taxon>
        <taxon>Actinomycetes</taxon>
        <taxon>Streptosporangiales</taxon>
        <taxon>Thermomonosporaceae</taxon>
        <taxon>Actinomadura</taxon>
    </lineage>
</organism>
<dbReference type="SMART" id="SM00382">
    <property type="entry name" value="AAA"/>
    <property type="match status" value="1"/>
</dbReference>
<accession>A0A5C4JCF4</accession>
<dbReference type="InterPro" id="IPR003439">
    <property type="entry name" value="ABC_transporter-like_ATP-bd"/>
</dbReference>
<comment type="caution">
    <text evidence="7">The sequence shown here is derived from an EMBL/GenBank/DDBJ whole genome shotgun (WGS) entry which is preliminary data.</text>
</comment>
<keyword evidence="8" id="KW-1185">Reference proteome</keyword>
<dbReference type="AlphaFoldDB" id="A0A5C4JCF4"/>
<dbReference type="InterPro" id="IPR027417">
    <property type="entry name" value="P-loop_NTPase"/>
</dbReference>
<feature type="domain" description="ABC transporter" evidence="6">
    <location>
        <begin position="2"/>
        <end position="227"/>
    </location>
</feature>
<dbReference type="Pfam" id="PF00005">
    <property type="entry name" value="ABC_tran"/>
    <property type="match status" value="1"/>
</dbReference>
<dbReference type="SUPFAM" id="SSF52540">
    <property type="entry name" value="P-loop containing nucleoside triphosphate hydrolases"/>
    <property type="match status" value="1"/>
</dbReference>
<keyword evidence="2" id="KW-0813">Transport</keyword>
<keyword evidence="4 7" id="KW-0067">ATP-binding</keyword>
<evidence type="ECO:0000256" key="2">
    <source>
        <dbReference type="ARBA" id="ARBA00022448"/>
    </source>
</evidence>
<dbReference type="InterPro" id="IPR017871">
    <property type="entry name" value="ABC_transporter-like_CS"/>
</dbReference>
<dbReference type="PROSITE" id="PS50893">
    <property type="entry name" value="ABC_TRANSPORTER_2"/>
    <property type="match status" value="1"/>
</dbReference>
<evidence type="ECO:0000256" key="3">
    <source>
        <dbReference type="ARBA" id="ARBA00022741"/>
    </source>
</evidence>
<dbReference type="PANTHER" id="PTHR43335">
    <property type="entry name" value="ABC TRANSPORTER, ATP-BINDING PROTEIN"/>
    <property type="match status" value="1"/>
</dbReference>
<dbReference type="Proteomes" id="UP000309174">
    <property type="component" value="Unassembled WGS sequence"/>
</dbReference>
<proteinExistence type="inferred from homology"/>
<dbReference type="GO" id="GO:0005524">
    <property type="term" value="F:ATP binding"/>
    <property type="evidence" value="ECO:0007669"/>
    <property type="project" value="UniProtKB-KW"/>
</dbReference>
<dbReference type="RefSeq" id="WP_138646511.1">
    <property type="nucleotide sequence ID" value="NZ_VCKW01000093.1"/>
</dbReference>
<dbReference type="GO" id="GO:0016887">
    <property type="term" value="F:ATP hydrolysis activity"/>
    <property type="evidence" value="ECO:0007669"/>
    <property type="project" value="InterPro"/>
</dbReference>
<gene>
    <name evidence="7" type="ORF">ETD83_19190</name>
</gene>
<evidence type="ECO:0000256" key="4">
    <source>
        <dbReference type="ARBA" id="ARBA00022840"/>
    </source>
</evidence>
<dbReference type="OrthoDB" id="3217132at2"/>
<feature type="region of interest" description="Disordered" evidence="5">
    <location>
        <begin position="288"/>
        <end position="322"/>
    </location>
</feature>
<evidence type="ECO:0000256" key="1">
    <source>
        <dbReference type="ARBA" id="ARBA00005417"/>
    </source>
</evidence>
<comment type="similarity">
    <text evidence="1">Belongs to the ABC transporter superfamily.</text>
</comment>
<sequence>MISVEGLTKHFGPVRAVDGLSFTARPGMVTGFLGPNGAGKTTTLRMLLGLVTPTSGRALVNGRPYAELDRPVTEVGAALEATGFHPGRSARDHLRIACTAAGLPERRVDTVLERTGLTTAADRRVIGYSLGMRQRLALATAILGEPRVLILDEPANGLDPAGVHWLRSLLRHLAEEGCTVLVSSHVLPEVEQTADHVVIVAHGRLVRDAPLAELVGAGGELRVRTEQAGELAVALENAGGRVRREDDRLWVTGLEPEDVGRAALDTRAVLTELGRERSALEKIFLELTMAEPDGPPAPPGTGPGPEETGPEKVGAPGKGGQS</sequence>